<name>A0A1Q2CCP7_9ACTN</name>
<keyword evidence="6" id="KW-1003">Cell membrane</keyword>
<dbReference type="OrthoDB" id="560496at2"/>
<keyword evidence="4 6" id="KW-1133">Transmembrane helix</keyword>
<reference evidence="7 8" key="1">
    <citation type="journal article" date="2016" name="Int. J. Syst. Evol. Microbiol.">
        <title>Tessaracoccus flavus sp. nov., isolated from the drainage system of a lindane-producing factory.</title>
        <authorList>
            <person name="Kumari R."/>
            <person name="Singh P."/>
            <person name="Schumann P."/>
            <person name="Lal R."/>
        </authorList>
    </citation>
    <scope>NUCLEOTIDE SEQUENCE [LARGE SCALE GENOMIC DNA]</scope>
    <source>
        <strain evidence="7 8">RP1T</strain>
    </source>
</reference>
<dbReference type="InterPro" id="IPR002781">
    <property type="entry name" value="TM_pro_TauE-like"/>
</dbReference>
<keyword evidence="8" id="KW-1185">Reference proteome</keyword>
<evidence type="ECO:0000313" key="7">
    <source>
        <dbReference type="EMBL" id="AQP43871.1"/>
    </source>
</evidence>
<dbReference type="PANTHER" id="PTHR43701">
    <property type="entry name" value="MEMBRANE TRANSPORTER PROTEIN MJ0441-RELATED"/>
    <property type="match status" value="1"/>
</dbReference>
<gene>
    <name evidence="7" type="ORF">RPIT_02775</name>
</gene>
<feature type="transmembrane region" description="Helical" evidence="6">
    <location>
        <begin position="50"/>
        <end position="68"/>
    </location>
</feature>
<dbReference type="PANTHER" id="PTHR43701:SF5">
    <property type="entry name" value="MEMBRANE TRANSPORTER PROTEIN-RELATED"/>
    <property type="match status" value="1"/>
</dbReference>
<dbReference type="InterPro" id="IPR051598">
    <property type="entry name" value="TSUP/Inactive_protease-like"/>
</dbReference>
<evidence type="ECO:0000256" key="1">
    <source>
        <dbReference type="ARBA" id="ARBA00004141"/>
    </source>
</evidence>
<comment type="similarity">
    <text evidence="2 6">Belongs to the 4-toluene sulfonate uptake permease (TSUP) (TC 2.A.102) family.</text>
</comment>
<keyword evidence="5 6" id="KW-0472">Membrane</keyword>
<accession>A0A1Q2CCP7</accession>
<dbReference type="GO" id="GO:0005886">
    <property type="term" value="C:plasma membrane"/>
    <property type="evidence" value="ECO:0007669"/>
    <property type="project" value="UniProtKB-SubCell"/>
</dbReference>
<evidence type="ECO:0000256" key="6">
    <source>
        <dbReference type="RuleBase" id="RU363041"/>
    </source>
</evidence>
<dbReference type="KEGG" id="tfl:RPIT_02775"/>
<dbReference type="EMBL" id="CP019605">
    <property type="protein sequence ID" value="AQP43871.1"/>
    <property type="molecule type" value="Genomic_DNA"/>
</dbReference>
<dbReference type="Pfam" id="PF01925">
    <property type="entry name" value="TauE"/>
    <property type="match status" value="1"/>
</dbReference>
<comment type="subcellular location">
    <subcellularLocation>
        <location evidence="6">Cell membrane</location>
        <topology evidence="6">Multi-pass membrane protein</topology>
    </subcellularLocation>
    <subcellularLocation>
        <location evidence="1">Membrane</location>
        <topology evidence="1">Multi-pass membrane protein</topology>
    </subcellularLocation>
</comment>
<proteinExistence type="inferred from homology"/>
<protein>
    <recommendedName>
        <fullName evidence="6">Probable membrane transporter protein</fullName>
    </recommendedName>
</protein>
<evidence type="ECO:0000256" key="3">
    <source>
        <dbReference type="ARBA" id="ARBA00022692"/>
    </source>
</evidence>
<sequence length="250" mass="25993">MELEIIVAVGLLIGLSAILYSSVGHGGGSGYLAVMALFSVTTEVMRPTALVLNIAVAAIGFAAFYRRGAFSWRVLWPFAVTAVPMAFVGGLIHVPGVVYKPLLAAVLIYSAGYLFWPKADPADDPGMRPPVLPALAIGAFVGLLSGVTGIGGGIFLSPILLFRRWADTKTTAGVAAAFILLNSASGLAGQLQLLDSIPLDAIAVWVPLAVLGGFLGSRYGSRTPRNIHIQRLLGVVLLVAAGKMLLTIGD</sequence>
<evidence type="ECO:0000256" key="2">
    <source>
        <dbReference type="ARBA" id="ARBA00009142"/>
    </source>
</evidence>
<feature type="transmembrane region" description="Helical" evidence="6">
    <location>
        <begin position="232"/>
        <end position="249"/>
    </location>
</feature>
<feature type="transmembrane region" description="Helical" evidence="6">
    <location>
        <begin position="74"/>
        <end position="92"/>
    </location>
</feature>
<keyword evidence="3 6" id="KW-0812">Transmembrane</keyword>
<feature type="transmembrane region" description="Helical" evidence="6">
    <location>
        <begin position="136"/>
        <end position="162"/>
    </location>
</feature>
<evidence type="ECO:0000256" key="4">
    <source>
        <dbReference type="ARBA" id="ARBA00022989"/>
    </source>
</evidence>
<evidence type="ECO:0000256" key="5">
    <source>
        <dbReference type="ARBA" id="ARBA00023136"/>
    </source>
</evidence>
<organism evidence="7 8">
    <name type="scientific">Tessaracoccus flavus</name>
    <dbReference type="NCBI Taxonomy" id="1610493"/>
    <lineage>
        <taxon>Bacteria</taxon>
        <taxon>Bacillati</taxon>
        <taxon>Actinomycetota</taxon>
        <taxon>Actinomycetes</taxon>
        <taxon>Propionibacteriales</taxon>
        <taxon>Propionibacteriaceae</taxon>
        <taxon>Tessaracoccus</taxon>
    </lineage>
</organism>
<feature type="transmembrane region" description="Helical" evidence="6">
    <location>
        <begin position="199"/>
        <end position="220"/>
    </location>
</feature>
<feature type="transmembrane region" description="Helical" evidence="6">
    <location>
        <begin position="6"/>
        <end position="38"/>
    </location>
</feature>
<feature type="transmembrane region" description="Helical" evidence="6">
    <location>
        <begin position="174"/>
        <end position="193"/>
    </location>
</feature>
<dbReference type="AlphaFoldDB" id="A0A1Q2CCP7"/>
<dbReference type="Proteomes" id="UP000188324">
    <property type="component" value="Chromosome"/>
</dbReference>
<evidence type="ECO:0000313" key="8">
    <source>
        <dbReference type="Proteomes" id="UP000188324"/>
    </source>
</evidence>
<dbReference type="RefSeq" id="WP_077340375.1">
    <property type="nucleotide sequence ID" value="NZ_CP019605.1"/>
</dbReference>
<dbReference type="STRING" id="1610493.RPIT_02775"/>